<accession>A0A6A5SJ08</accession>
<organism evidence="7 8">
    <name type="scientific">Clathrospora elynae</name>
    <dbReference type="NCBI Taxonomy" id="706981"/>
    <lineage>
        <taxon>Eukaryota</taxon>
        <taxon>Fungi</taxon>
        <taxon>Dikarya</taxon>
        <taxon>Ascomycota</taxon>
        <taxon>Pezizomycotina</taxon>
        <taxon>Dothideomycetes</taxon>
        <taxon>Pleosporomycetidae</taxon>
        <taxon>Pleosporales</taxon>
        <taxon>Diademaceae</taxon>
        <taxon>Clathrospora</taxon>
    </lineage>
</organism>
<evidence type="ECO:0000256" key="5">
    <source>
        <dbReference type="ARBA" id="ARBA00023136"/>
    </source>
</evidence>
<sequence length="272" mass="29261">MSPPPPKRPHPANESSPTTVTLTPKLHELLFLNPYTKVVGVLRSRYGNPTPVGVLGLCVAIISLAVSFMGWHGAVGLGIATCIVSIFFGSMLMILAGVGEFLLGNTFPMIVFFTYGAHFLSYGTTFVPSYNAIEYFKADGSGLGGPGHANQTPMFLASYSSYFVVLALLFFIFLLGSIRVNGVFVLIFALASIGFGLGAGTLFRLSHGQFFRGTKIATDMGPYFFMAGLLCLCFLVALMIVIMKLPIPDLPVFDLSTLVKARSRSRGMVMGE</sequence>
<comment type="similarity">
    <text evidence="2">Belongs to the acetate uptake transporter (AceTr) (TC 2.A.96) family.</text>
</comment>
<protein>
    <submittedName>
        <fullName evidence="7">Plasma membrane ammonium transporter</fullName>
    </submittedName>
</protein>
<keyword evidence="4 6" id="KW-1133">Transmembrane helix</keyword>
<reference evidence="7" key="1">
    <citation type="journal article" date="2020" name="Stud. Mycol.">
        <title>101 Dothideomycetes genomes: a test case for predicting lifestyles and emergence of pathogens.</title>
        <authorList>
            <person name="Haridas S."/>
            <person name="Albert R."/>
            <person name="Binder M."/>
            <person name="Bloem J."/>
            <person name="Labutti K."/>
            <person name="Salamov A."/>
            <person name="Andreopoulos B."/>
            <person name="Baker S."/>
            <person name="Barry K."/>
            <person name="Bills G."/>
            <person name="Bluhm B."/>
            <person name="Cannon C."/>
            <person name="Castanera R."/>
            <person name="Culley D."/>
            <person name="Daum C."/>
            <person name="Ezra D."/>
            <person name="Gonzalez J."/>
            <person name="Henrissat B."/>
            <person name="Kuo A."/>
            <person name="Liang C."/>
            <person name="Lipzen A."/>
            <person name="Lutzoni F."/>
            <person name="Magnuson J."/>
            <person name="Mondo S."/>
            <person name="Nolan M."/>
            <person name="Ohm R."/>
            <person name="Pangilinan J."/>
            <person name="Park H.-J."/>
            <person name="Ramirez L."/>
            <person name="Alfaro M."/>
            <person name="Sun H."/>
            <person name="Tritt A."/>
            <person name="Yoshinaga Y."/>
            <person name="Zwiers L.-H."/>
            <person name="Turgeon B."/>
            <person name="Goodwin S."/>
            <person name="Spatafora J."/>
            <person name="Crous P."/>
            <person name="Grigoriev I."/>
        </authorList>
    </citation>
    <scope>NUCLEOTIDE SEQUENCE</scope>
    <source>
        <strain evidence="7">CBS 161.51</strain>
    </source>
</reference>
<dbReference type="Pfam" id="PF01184">
    <property type="entry name" value="Gpr1_Fun34_YaaH"/>
    <property type="match status" value="1"/>
</dbReference>
<dbReference type="PANTHER" id="PTHR31123:SF4">
    <property type="entry name" value="PROTEIN ALCS"/>
    <property type="match status" value="1"/>
</dbReference>
<evidence type="ECO:0000256" key="2">
    <source>
        <dbReference type="ARBA" id="ARBA00005587"/>
    </source>
</evidence>
<dbReference type="AlphaFoldDB" id="A0A6A5SJ08"/>
<evidence type="ECO:0000256" key="4">
    <source>
        <dbReference type="ARBA" id="ARBA00022989"/>
    </source>
</evidence>
<keyword evidence="5 6" id="KW-0472">Membrane</keyword>
<gene>
    <name evidence="7" type="ORF">EJ02DRAFT_504567</name>
</gene>
<evidence type="ECO:0000256" key="6">
    <source>
        <dbReference type="SAM" id="Phobius"/>
    </source>
</evidence>
<feature type="transmembrane region" description="Helical" evidence="6">
    <location>
        <begin position="223"/>
        <end position="243"/>
    </location>
</feature>
<evidence type="ECO:0000313" key="8">
    <source>
        <dbReference type="Proteomes" id="UP000800038"/>
    </source>
</evidence>
<proteinExistence type="inferred from homology"/>
<dbReference type="GO" id="GO:0015123">
    <property type="term" value="F:acetate transmembrane transporter activity"/>
    <property type="evidence" value="ECO:0007669"/>
    <property type="project" value="TreeGrafter"/>
</dbReference>
<comment type="subcellular location">
    <subcellularLocation>
        <location evidence="1">Membrane</location>
        <topology evidence="1">Multi-pass membrane protein</topology>
    </subcellularLocation>
</comment>
<feature type="transmembrane region" description="Helical" evidence="6">
    <location>
        <begin position="153"/>
        <end position="176"/>
    </location>
</feature>
<evidence type="ECO:0000256" key="1">
    <source>
        <dbReference type="ARBA" id="ARBA00004141"/>
    </source>
</evidence>
<dbReference type="Proteomes" id="UP000800038">
    <property type="component" value="Unassembled WGS sequence"/>
</dbReference>
<evidence type="ECO:0000256" key="3">
    <source>
        <dbReference type="ARBA" id="ARBA00022692"/>
    </source>
</evidence>
<dbReference type="OrthoDB" id="3648309at2759"/>
<evidence type="ECO:0000313" key="7">
    <source>
        <dbReference type="EMBL" id="KAF1939822.1"/>
    </source>
</evidence>
<dbReference type="GO" id="GO:0005886">
    <property type="term" value="C:plasma membrane"/>
    <property type="evidence" value="ECO:0007669"/>
    <property type="project" value="TreeGrafter"/>
</dbReference>
<feature type="transmembrane region" description="Helical" evidence="6">
    <location>
        <begin position="183"/>
        <end position="203"/>
    </location>
</feature>
<feature type="transmembrane region" description="Helical" evidence="6">
    <location>
        <begin position="52"/>
        <end position="71"/>
    </location>
</feature>
<keyword evidence="8" id="KW-1185">Reference proteome</keyword>
<dbReference type="EMBL" id="ML976074">
    <property type="protein sequence ID" value="KAF1939822.1"/>
    <property type="molecule type" value="Genomic_DNA"/>
</dbReference>
<name>A0A6A5SJ08_9PLEO</name>
<dbReference type="PANTHER" id="PTHR31123">
    <property type="entry name" value="ACCUMULATION OF DYADS PROTEIN 2-RELATED"/>
    <property type="match status" value="1"/>
</dbReference>
<keyword evidence="3 6" id="KW-0812">Transmembrane</keyword>
<feature type="transmembrane region" description="Helical" evidence="6">
    <location>
        <begin position="77"/>
        <end position="98"/>
    </location>
</feature>
<dbReference type="InterPro" id="IPR051633">
    <property type="entry name" value="AceTr"/>
</dbReference>
<feature type="transmembrane region" description="Helical" evidence="6">
    <location>
        <begin position="110"/>
        <end position="133"/>
    </location>
</feature>
<dbReference type="InterPro" id="IPR000791">
    <property type="entry name" value="Gpr1/Fun34/SatP-like"/>
</dbReference>